<dbReference type="CDD" id="cd00609">
    <property type="entry name" value="AAT_like"/>
    <property type="match status" value="1"/>
</dbReference>
<comment type="cofactor">
    <cofactor evidence="1">
        <name>pyridoxal 5'-phosphate</name>
        <dbReference type="ChEBI" id="CHEBI:597326"/>
    </cofactor>
</comment>
<dbReference type="InterPro" id="IPR051798">
    <property type="entry name" value="Class-II_PLP-Dep_Aminotrans"/>
</dbReference>
<gene>
    <name evidence="7" type="ORF">CLV71_12189</name>
</gene>
<dbReference type="EC" id="4.4.1.13" evidence="2"/>
<evidence type="ECO:0000256" key="2">
    <source>
        <dbReference type="ARBA" id="ARBA00012224"/>
    </source>
</evidence>
<evidence type="ECO:0000256" key="3">
    <source>
        <dbReference type="ARBA" id="ARBA00022898"/>
    </source>
</evidence>
<dbReference type="AlphaFoldDB" id="A0A4R7UW67"/>
<feature type="domain" description="Aminotransferase class I/classII large" evidence="6">
    <location>
        <begin position="68"/>
        <end position="381"/>
    </location>
</feature>
<dbReference type="GO" id="GO:0030170">
    <property type="term" value="F:pyridoxal phosphate binding"/>
    <property type="evidence" value="ECO:0007669"/>
    <property type="project" value="InterPro"/>
</dbReference>
<sequence>MTAQVRNGVERPRYVVFDQLDERVLRFRPGGKWGSSGPGVLPASIADMDYPVAEPVIASLRRYIELGDFGYPDWSGGSPLRAAFAYRMRQRHGWWADPEFVREFTDTTNAMRLVLEMCTDPGDGVAIHTPVFGPIGQLIQLLGRRLIPLPLNDTEQGWVFDADDCARRIAESGARALLLVNPHNPTGRAFTRGELRTLAEAADRHDLVVISDEVHADLTYAPHRHLPFASLDPELEARTVTMYGASKAFSLAGLRCSVAHIGIRSLRERLAALPPGPSVNVLGMRASLAAWTEGESWLATVLDYLDGNRRLVARVVADELPEVRHHMPDATYLSWLDCRGLGVEDPAALFREHGRVELSPGHLYNPGGDGFVRLNFATATPVLRKILDRMVDSARAATKRVG</sequence>
<keyword evidence="8" id="KW-1185">Reference proteome</keyword>
<keyword evidence="3" id="KW-0663">Pyridoxal phosphate</keyword>
<dbReference type="PANTHER" id="PTHR43525">
    <property type="entry name" value="PROTEIN MALY"/>
    <property type="match status" value="1"/>
</dbReference>
<dbReference type="InterPro" id="IPR015424">
    <property type="entry name" value="PyrdxlP-dep_Trfase"/>
</dbReference>
<evidence type="ECO:0000256" key="4">
    <source>
        <dbReference type="ARBA" id="ARBA00023239"/>
    </source>
</evidence>
<dbReference type="RefSeq" id="WP_133907964.1">
    <property type="nucleotide sequence ID" value="NZ_SOCP01000021.1"/>
</dbReference>
<evidence type="ECO:0000313" key="8">
    <source>
        <dbReference type="Proteomes" id="UP000294927"/>
    </source>
</evidence>
<dbReference type="Pfam" id="PF00155">
    <property type="entry name" value="Aminotran_1_2"/>
    <property type="match status" value="1"/>
</dbReference>
<evidence type="ECO:0000259" key="6">
    <source>
        <dbReference type="Pfam" id="PF00155"/>
    </source>
</evidence>
<dbReference type="InterPro" id="IPR015421">
    <property type="entry name" value="PyrdxlP-dep_Trfase_major"/>
</dbReference>
<evidence type="ECO:0000256" key="1">
    <source>
        <dbReference type="ARBA" id="ARBA00001933"/>
    </source>
</evidence>
<dbReference type="SUPFAM" id="SSF53383">
    <property type="entry name" value="PLP-dependent transferases"/>
    <property type="match status" value="1"/>
</dbReference>
<dbReference type="GO" id="GO:0047804">
    <property type="term" value="F:cysteine-S-conjugate beta-lyase activity"/>
    <property type="evidence" value="ECO:0007669"/>
    <property type="project" value="UniProtKB-EC"/>
</dbReference>
<comment type="caution">
    <text evidence="7">The sequence shown here is derived from an EMBL/GenBank/DDBJ whole genome shotgun (WGS) entry which is preliminary data.</text>
</comment>
<name>A0A4R7UW67_9PSEU</name>
<proteinExistence type="inferred from homology"/>
<reference evidence="7 8" key="1">
    <citation type="submission" date="2019-03" db="EMBL/GenBank/DDBJ databases">
        <title>Genomic Encyclopedia of Archaeal and Bacterial Type Strains, Phase II (KMG-II): from individual species to whole genera.</title>
        <authorList>
            <person name="Goeker M."/>
        </authorList>
    </citation>
    <scope>NUCLEOTIDE SEQUENCE [LARGE SCALE GENOMIC DNA]</scope>
    <source>
        <strain evidence="7 8">DSM 45499</strain>
    </source>
</reference>
<evidence type="ECO:0000313" key="7">
    <source>
        <dbReference type="EMBL" id="TDV41023.1"/>
    </source>
</evidence>
<dbReference type="InterPro" id="IPR015422">
    <property type="entry name" value="PyrdxlP-dep_Trfase_small"/>
</dbReference>
<evidence type="ECO:0000256" key="5">
    <source>
        <dbReference type="ARBA" id="ARBA00037974"/>
    </source>
</evidence>
<dbReference type="PANTHER" id="PTHR43525:SF1">
    <property type="entry name" value="PROTEIN MALY"/>
    <property type="match status" value="1"/>
</dbReference>
<protein>
    <recommendedName>
        <fullName evidence="2">cysteine-S-conjugate beta-lyase</fullName>
        <ecNumber evidence="2">4.4.1.13</ecNumber>
    </recommendedName>
</protein>
<dbReference type="Proteomes" id="UP000294927">
    <property type="component" value="Unassembled WGS sequence"/>
</dbReference>
<keyword evidence="4 7" id="KW-0456">Lyase</keyword>
<dbReference type="InterPro" id="IPR004839">
    <property type="entry name" value="Aminotransferase_I/II_large"/>
</dbReference>
<dbReference type="Gene3D" id="3.40.640.10">
    <property type="entry name" value="Type I PLP-dependent aspartate aminotransferase-like (Major domain)"/>
    <property type="match status" value="1"/>
</dbReference>
<organism evidence="7 8">
    <name type="scientific">Actinophytocola oryzae</name>
    <dbReference type="NCBI Taxonomy" id="502181"/>
    <lineage>
        <taxon>Bacteria</taxon>
        <taxon>Bacillati</taxon>
        <taxon>Actinomycetota</taxon>
        <taxon>Actinomycetes</taxon>
        <taxon>Pseudonocardiales</taxon>
        <taxon>Pseudonocardiaceae</taxon>
    </lineage>
</organism>
<accession>A0A4R7UW67</accession>
<dbReference type="OrthoDB" id="3224382at2"/>
<comment type="similarity">
    <text evidence="5">Belongs to the class-II pyridoxal-phosphate-dependent aminotransferase family. MalY/PatB cystathionine beta-lyase subfamily.</text>
</comment>
<dbReference type="EMBL" id="SOCP01000021">
    <property type="protein sequence ID" value="TDV41023.1"/>
    <property type="molecule type" value="Genomic_DNA"/>
</dbReference>
<dbReference type="Gene3D" id="3.90.1150.10">
    <property type="entry name" value="Aspartate Aminotransferase, domain 1"/>
    <property type="match status" value="1"/>
</dbReference>